<dbReference type="InterPro" id="IPR018247">
    <property type="entry name" value="EF_Hand_1_Ca_BS"/>
</dbReference>
<organism evidence="3 4">
    <name type="scientific">Aspergillus avenaceus</name>
    <dbReference type="NCBI Taxonomy" id="36643"/>
    <lineage>
        <taxon>Eukaryota</taxon>
        <taxon>Fungi</taxon>
        <taxon>Dikarya</taxon>
        <taxon>Ascomycota</taxon>
        <taxon>Pezizomycotina</taxon>
        <taxon>Eurotiomycetes</taxon>
        <taxon>Eurotiomycetidae</taxon>
        <taxon>Eurotiales</taxon>
        <taxon>Aspergillaceae</taxon>
        <taxon>Aspergillus</taxon>
        <taxon>Aspergillus subgen. Circumdati</taxon>
    </lineage>
</organism>
<evidence type="ECO:0000256" key="1">
    <source>
        <dbReference type="ARBA" id="ARBA00022837"/>
    </source>
</evidence>
<accession>A0A5N6U3K3</accession>
<dbReference type="InterPro" id="IPR011992">
    <property type="entry name" value="EF-hand-dom_pair"/>
</dbReference>
<proteinExistence type="predicted"/>
<dbReference type="Gene3D" id="1.10.238.10">
    <property type="entry name" value="EF-hand"/>
    <property type="match status" value="1"/>
</dbReference>
<dbReference type="PROSITE" id="PS50222">
    <property type="entry name" value="EF_HAND_2"/>
    <property type="match status" value="1"/>
</dbReference>
<feature type="domain" description="EF-hand" evidence="2">
    <location>
        <begin position="17"/>
        <end position="52"/>
    </location>
</feature>
<dbReference type="GO" id="GO:0005509">
    <property type="term" value="F:calcium ion binding"/>
    <property type="evidence" value="ECO:0007669"/>
    <property type="project" value="InterPro"/>
</dbReference>
<evidence type="ECO:0000313" key="3">
    <source>
        <dbReference type="EMBL" id="KAE8153009.1"/>
    </source>
</evidence>
<sequence length="104" mass="12183">MDRTALAQKYRNASNAATYDKVVDDFDKADRDHDGNVTFQEYKNVAYDAGERYAPGEEGVIEKYWLLKDKNNDQKISLEEMLEFEFNPNEEEVARFFDELDAQE</sequence>
<keyword evidence="1" id="KW-0106">Calcium</keyword>
<gene>
    <name evidence="3" type="ORF">BDV25DRAFT_137249</name>
</gene>
<dbReference type="PROSITE" id="PS00018">
    <property type="entry name" value="EF_HAND_1"/>
    <property type="match status" value="2"/>
</dbReference>
<evidence type="ECO:0000313" key="4">
    <source>
        <dbReference type="Proteomes" id="UP000325780"/>
    </source>
</evidence>
<keyword evidence="4" id="KW-1185">Reference proteome</keyword>
<dbReference type="InterPro" id="IPR002048">
    <property type="entry name" value="EF_hand_dom"/>
</dbReference>
<reference evidence="3 4" key="1">
    <citation type="submission" date="2019-04" db="EMBL/GenBank/DDBJ databases">
        <title>Friends and foes A comparative genomics study of 23 Aspergillus species from section Flavi.</title>
        <authorList>
            <consortium name="DOE Joint Genome Institute"/>
            <person name="Kjaerbolling I."/>
            <person name="Vesth T."/>
            <person name="Frisvad J.C."/>
            <person name="Nybo J.L."/>
            <person name="Theobald S."/>
            <person name="Kildgaard S."/>
            <person name="Isbrandt T."/>
            <person name="Kuo A."/>
            <person name="Sato A."/>
            <person name="Lyhne E.K."/>
            <person name="Kogle M.E."/>
            <person name="Wiebenga A."/>
            <person name="Kun R.S."/>
            <person name="Lubbers R.J."/>
            <person name="Makela M.R."/>
            <person name="Barry K."/>
            <person name="Chovatia M."/>
            <person name="Clum A."/>
            <person name="Daum C."/>
            <person name="Haridas S."/>
            <person name="He G."/>
            <person name="LaButti K."/>
            <person name="Lipzen A."/>
            <person name="Mondo S."/>
            <person name="Riley R."/>
            <person name="Salamov A."/>
            <person name="Simmons B.A."/>
            <person name="Magnuson J.K."/>
            <person name="Henrissat B."/>
            <person name="Mortensen U.H."/>
            <person name="Larsen T.O."/>
            <person name="Devries R.P."/>
            <person name="Grigoriev I.V."/>
            <person name="Machida M."/>
            <person name="Baker S.E."/>
            <person name="Andersen M.R."/>
        </authorList>
    </citation>
    <scope>NUCLEOTIDE SEQUENCE [LARGE SCALE GENOMIC DNA]</scope>
    <source>
        <strain evidence="3 4">IBT 18842</strain>
    </source>
</reference>
<protein>
    <recommendedName>
        <fullName evidence="2">EF-hand domain-containing protein</fullName>
    </recommendedName>
</protein>
<dbReference type="EMBL" id="ML742044">
    <property type="protein sequence ID" value="KAE8153009.1"/>
    <property type="molecule type" value="Genomic_DNA"/>
</dbReference>
<evidence type="ECO:0000259" key="2">
    <source>
        <dbReference type="PROSITE" id="PS50222"/>
    </source>
</evidence>
<dbReference type="AlphaFoldDB" id="A0A5N6U3K3"/>
<dbReference type="SUPFAM" id="SSF47473">
    <property type="entry name" value="EF-hand"/>
    <property type="match status" value="1"/>
</dbReference>
<dbReference type="Proteomes" id="UP000325780">
    <property type="component" value="Unassembled WGS sequence"/>
</dbReference>
<name>A0A5N6U3K3_ASPAV</name>